<dbReference type="EMBL" id="CP025544">
    <property type="protein sequence ID" value="AXK61194.1"/>
    <property type="molecule type" value="Genomic_DNA"/>
</dbReference>
<organism evidence="3 4">
    <name type="scientific">Candidatus Chromulinivorax destructor</name>
    <dbReference type="NCBI Taxonomy" id="2066483"/>
    <lineage>
        <taxon>Bacteria</taxon>
        <taxon>Candidatus Babelota</taxon>
        <taxon>Candidatus Babeliae</taxon>
        <taxon>Candidatus Babeliales</taxon>
        <taxon>Candidatus Chromulinivoraceae</taxon>
        <taxon>Candidatus Chromulinivorax</taxon>
    </lineage>
</organism>
<dbReference type="RefSeq" id="WP_115586209.1">
    <property type="nucleotide sequence ID" value="NZ_CP025544.1"/>
</dbReference>
<proteinExistence type="inferred from homology"/>
<dbReference type="InterPro" id="IPR003791">
    <property type="entry name" value="UPF0178"/>
</dbReference>
<dbReference type="NCBIfam" id="NF001095">
    <property type="entry name" value="PRK00124.1"/>
    <property type="match status" value="1"/>
</dbReference>
<comment type="similarity">
    <text evidence="1 2">Belongs to the UPF0178 family.</text>
</comment>
<sequence length="150" mass="16791">MIYIDADACPVKEEIFRVAKRHNLQVYLVSNSYLSMTVDENVHKVQVNADADAADDWIVERITAGDIVITTDILLADRCLKNSACAISPTGKVFNNDNIGAAKAMRELRTYLRETGLAPSHNAAFSKQKRSQFLQAFEEMIQSIKRNASR</sequence>
<protein>
    <recommendedName>
        <fullName evidence="2">UPF0178 protein C0J27_02840</fullName>
    </recommendedName>
</protein>
<name>A0A345ZD27_9BACT</name>
<dbReference type="HAMAP" id="MF_00489">
    <property type="entry name" value="UPF0178"/>
    <property type="match status" value="1"/>
</dbReference>
<dbReference type="AlphaFoldDB" id="A0A345ZD27"/>
<evidence type="ECO:0000313" key="3">
    <source>
        <dbReference type="EMBL" id="AXK61194.1"/>
    </source>
</evidence>
<dbReference type="PANTHER" id="PTHR35146">
    <property type="entry name" value="UPF0178 PROTEIN YAII"/>
    <property type="match status" value="1"/>
</dbReference>
<dbReference type="Pfam" id="PF02639">
    <property type="entry name" value="DUF188"/>
    <property type="match status" value="1"/>
</dbReference>
<evidence type="ECO:0000256" key="2">
    <source>
        <dbReference type="HAMAP-Rule" id="MF_00489"/>
    </source>
</evidence>
<keyword evidence="4" id="KW-1185">Reference proteome</keyword>
<dbReference type="KEGG" id="cdes:C0J27_02840"/>
<accession>A0A345ZD27</accession>
<reference evidence="3 4" key="1">
    <citation type="submission" date="2017-12" db="EMBL/GenBank/DDBJ databases">
        <title>Chromulinavorax destructans is a abundant pathogen of dominant heterotrophic picoflagllates.</title>
        <authorList>
            <person name="Deeg C.M."/>
            <person name="Zimmer M."/>
            <person name="Suttle C.A."/>
        </authorList>
    </citation>
    <scope>NUCLEOTIDE SEQUENCE [LARGE SCALE GENOMIC DNA]</scope>
    <source>
        <strain evidence="3 4">SeV1</strain>
    </source>
</reference>
<evidence type="ECO:0000313" key="4">
    <source>
        <dbReference type="Proteomes" id="UP000254834"/>
    </source>
</evidence>
<gene>
    <name evidence="3" type="ORF">C0J27_02840</name>
</gene>
<dbReference type="Proteomes" id="UP000254834">
    <property type="component" value="Chromosome"/>
</dbReference>
<dbReference type="OrthoDB" id="9798918at2"/>
<dbReference type="PANTHER" id="PTHR35146:SF1">
    <property type="entry name" value="UPF0178 PROTEIN YAII"/>
    <property type="match status" value="1"/>
</dbReference>
<evidence type="ECO:0000256" key="1">
    <source>
        <dbReference type="ARBA" id="ARBA00008522"/>
    </source>
</evidence>